<accession>A0A6J6PEB4</accession>
<dbReference type="Pfam" id="PF00425">
    <property type="entry name" value="Chorismate_bind"/>
    <property type="match status" value="1"/>
</dbReference>
<reference evidence="2" key="1">
    <citation type="submission" date="2020-05" db="EMBL/GenBank/DDBJ databases">
        <authorList>
            <person name="Chiriac C."/>
            <person name="Salcher M."/>
            <person name="Ghai R."/>
            <person name="Kavagutti S V."/>
        </authorList>
    </citation>
    <scope>NUCLEOTIDE SEQUENCE</scope>
</reference>
<proteinExistence type="predicted"/>
<dbReference type="InterPro" id="IPR001544">
    <property type="entry name" value="Aminotrans_IV"/>
</dbReference>
<name>A0A6J6PEB4_9ZZZZ</name>
<sequence>MNGILATDLIEISSDPAVLNDGGFWAVTTTFEGKYTFAKFASVARGVAFPKVEEWLGLTGVWESTLSQSEYENYVEKIRSEIELGNVYQVNACRILKTEIDSKLSLAPLFAKLLTKNPAPNSSFLRLPDFEIASASPELFISRTGFELKTSPIKGTRKLAETGSNFSEKDKSENIMIVDLMRNDFGRICRPGTVKVKELLRAELHPGLEHLVSDVVGEVSSEVSWGQIFENVLPPGSVSGTPKYTAIQLIAQEEPSTRGPYCGALGWIEGTECVLSVAIRIFWKSGSILKFGTGAGITWASDPSSEWEETELKASKLLSIAGGLRSDRWPFGSGLFETIRVENGTPQLLREHLDRARNSALALGFSVPSDREIFEKIGRLDQIELGRLRLTFGETFQVSLDPYVESKNSAKVGIRDCVVDVSAKAHKVFPYSDNLRMLTDARVDGFDEVIIINQEKMVCEGAISNYVFRIDNLWVTPSLDSGVLPGIIRGLVIFNGLAIESEISASELERATHAFALSALRISQPISEIAGRKLQEDEISKQWAVKLREILQANSVG</sequence>
<dbReference type="PRINTS" id="PR00095">
    <property type="entry name" value="ANTSNTHASEI"/>
</dbReference>
<evidence type="ECO:0000313" key="2">
    <source>
        <dbReference type="EMBL" id="CAB4697781.1"/>
    </source>
</evidence>
<dbReference type="GO" id="GO:0000162">
    <property type="term" value="P:L-tryptophan biosynthetic process"/>
    <property type="evidence" value="ECO:0007669"/>
    <property type="project" value="TreeGrafter"/>
</dbReference>
<dbReference type="GO" id="GO:0046820">
    <property type="term" value="F:4-amino-4-deoxychorismate synthase activity"/>
    <property type="evidence" value="ECO:0007669"/>
    <property type="project" value="TreeGrafter"/>
</dbReference>
<dbReference type="PANTHER" id="PTHR11236">
    <property type="entry name" value="AMINOBENZOATE/ANTHRANILATE SYNTHASE"/>
    <property type="match status" value="1"/>
</dbReference>
<dbReference type="InterPro" id="IPR005801">
    <property type="entry name" value="ADC_synthase"/>
</dbReference>
<protein>
    <submittedName>
        <fullName evidence="2">Unannotated protein</fullName>
    </submittedName>
</protein>
<dbReference type="SUPFAM" id="SSF56752">
    <property type="entry name" value="D-aminoacid aminotransferase-like PLP-dependent enzymes"/>
    <property type="match status" value="1"/>
</dbReference>
<dbReference type="InterPro" id="IPR036038">
    <property type="entry name" value="Aminotransferase-like"/>
</dbReference>
<dbReference type="InterPro" id="IPR015890">
    <property type="entry name" value="Chorismate_C"/>
</dbReference>
<evidence type="ECO:0000259" key="1">
    <source>
        <dbReference type="Pfam" id="PF00425"/>
    </source>
</evidence>
<dbReference type="EMBL" id="CAEZXV010000026">
    <property type="protein sequence ID" value="CAB4697781.1"/>
    <property type="molecule type" value="Genomic_DNA"/>
</dbReference>
<feature type="domain" description="Chorismate-utilising enzyme C-terminal" evidence="1">
    <location>
        <begin position="68"/>
        <end position="313"/>
    </location>
</feature>
<dbReference type="InterPro" id="IPR019999">
    <property type="entry name" value="Anth_synth_I-like"/>
</dbReference>
<dbReference type="AlphaFoldDB" id="A0A6J6PEB4"/>
<dbReference type="Pfam" id="PF01063">
    <property type="entry name" value="Aminotran_4"/>
    <property type="match status" value="1"/>
</dbReference>
<dbReference type="Gene3D" id="3.60.120.10">
    <property type="entry name" value="Anthranilate synthase"/>
    <property type="match status" value="1"/>
</dbReference>
<dbReference type="PANTHER" id="PTHR11236:SF50">
    <property type="entry name" value="AMINODEOXYCHORISMATE SYNTHASE COMPONENT 1"/>
    <property type="match status" value="1"/>
</dbReference>
<organism evidence="2">
    <name type="scientific">freshwater metagenome</name>
    <dbReference type="NCBI Taxonomy" id="449393"/>
    <lineage>
        <taxon>unclassified sequences</taxon>
        <taxon>metagenomes</taxon>
        <taxon>ecological metagenomes</taxon>
    </lineage>
</organism>
<gene>
    <name evidence="2" type="ORF">UFOPK2598_00418</name>
</gene>
<dbReference type="Gene3D" id="3.20.10.10">
    <property type="entry name" value="D-amino Acid Aminotransferase, subunit A, domain 2"/>
    <property type="match status" value="1"/>
</dbReference>
<dbReference type="Gene3D" id="3.30.470.10">
    <property type="match status" value="1"/>
</dbReference>
<dbReference type="InterPro" id="IPR043131">
    <property type="entry name" value="BCAT-like_N"/>
</dbReference>
<dbReference type="SUPFAM" id="SSF56322">
    <property type="entry name" value="ADC synthase"/>
    <property type="match status" value="1"/>
</dbReference>
<dbReference type="InterPro" id="IPR043132">
    <property type="entry name" value="BCAT-like_C"/>
</dbReference>